<dbReference type="VEuPathDB" id="FungiDB:CC1G_10829"/>
<evidence type="ECO:0000313" key="2">
    <source>
        <dbReference type="EMBL" id="EAU88056.1"/>
    </source>
</evidence>
<proteinExistence type="predicted"/>
<feature type="compositionally biased region" description="Gly residues" evidence="1">
    <location>
        <begin position="25"/>
        <end position="37"/>
    </location>
</feature>
<gene>
    <name evidence="2" type="ORF">CC1G_10829</name>
</gene>
<comment type="caution">
    <text evidence="2">The sequence shown here is derived from an EMBL/GenBank/DDBJ whole genome shotgun (WGS) entry which is preliminary data.</text>
</comment>
<feature type="region of interest" description="Disordered" evidence="1">
    <location>
        <begin position="485"/>
        <end position="517"/>
    </location>
</feature>
<dbReference type="OrthoDB" id="2585251at2759"/>
<dbReference type="AlphaFoldDB" id="A8NHH9"/>
<dbReference type="STRING" id="240176.A8NHH9"/>
<dbReference type="eggNOG" id="ENOG502SI7D">
    <property type="taxonomic scope" value="Eukaryota"/>
</dbReference>
<evidence type="ECO:0000256" key="1">
    <source>
        <dbReference type="SAM" id="MobiDB-lite"/>
    </source>
</evidence>
<dbReference type="InParanoid" id="A8NHH9"/>
<feature type="region of interest" description="Disordered" evidence="1">
    <location>
        <begin position="1"/>
        <end position="51"/>
    </location>
</feature>
<dbReference type="EMBL" id="AACS02000002">
    <property type="protein sequence ID" value="EAU88056.1"/>
    <property type="molecule type" value="Genomic_DNA"/>
</dbReference>
<dbReference type="OMA" id="EAGTGWC"/>
<dbReference type="KEGG" id="cci:CC1G_10829"/>
<feature type="compositionally biased region" description="Low complexity" evidence="1">
    <location>
        <begin position="508"/>
        <end position="517"/>
    </location>
</feature>
<dbReference type="RefSeq" id="XP_001833764.1">
    <property type="nucleotide sequence ID" value="XM_001833712.2"/>
</dbReference>
<reference evidence="2 3" key="1">
    <citation type="journal article" date="2010" name="Proc. Natl. Acad. Sci. U.S.A.">
        <title>Insights into evolution of multicellular fungi from the assembled chromosomes of the mushroom Coprinopsis cinerea (Coprinus cinereus).</title>
        <authorList>
            <person name="Stajich J.E."/>
            <person name="Wilke S.K."/>
            <person name="Ahren D."/>
            <person name="Au C.H."/>
            <person name="Birren B.W."/>
            <person name="Borodovsky M."/>
            <person name="Burns C."/>
            <person name="Canback B."/>
            <person name="Casselton L.A."/>
            <person name="Cheng C.K."/>
            <person name="Deng J."/>
            <person name="Dietrich F.S."/>
            <person name="Fargo D.C."/>
            <person name="Farman M.L."/>
            <person name="Gathman A.C."/>
            <person name="Goldberg J."/>
            <person name="Guigo R."/>
            <person name="Hoegger P.J."/>
            <person name="Hooker J.B."/>
            <person name="Huggins A."/>
            <person name="James T.Y."/>
            <person name="Kamada T."/>
            <person name="Kilaru S."/>
            <person name="Kodira C."/>
            <person name="Kues U."/>
            <person name="Kupfer D."/>
            <person name="Kwan H.S."/>
            <person name="Lomsadze A."/>
            <person name="Li W."/>
            <person name="Lilly W.W."/>
            <person name="Ma L.J."/>
            <person name="Mackey A.J."/>
            <person name="Manning G."/>
            <person name="Martin F."/>
            <person name="Muraguchi H."/>
            <person name="Natvig D.O."/>
            <person name="Palmerini H."/>
            <person name="Ramesh M.A."/>
            <person name="Rehmeyer C.J."/>
            <person name="Roe B.A."/>
            <person name="Shenoy N."/>
            <person name="Stanke M."/>
            <person name="Ter-Hovhannisyan V."/>
            <person name="Tunlid A."/>
            <person name="Velagapudi R."/>
            <person name="Vision T.J."/>
            <person name="Zeng Q."/>
            <person name="Zolan M.E."/>
            <person name="Pukkila P.J."/>
        </authorList>
    </citation>
    <scope>NUCLEOTIDE SEQUENCE [LARGE SCALE GENOMIC DNA]</scope>
    <source>
        <strain evidence="3">Okayama-7 / 130 / ATCC MYA-4618 / FGSC 9003</strain>
    </source>
</reference>
<dbReference type="Proteomes" id="UP000001861">
    <property type="component" value="Unassembled WGS sequence"/>
</dbReference>
<sequence length="577" mass="62234">MPFASHGVRSAARKAANALRSHHGTSGGTHHGGGGAGSRALHTAPVRPPTVHNSHLTQFFATTLEQIRPRTPPHQLFSSTRGLVARLFTRLAAPGIKVPLGPNPLSNASRTLVKARPITIQSGLSLPVRHAIRNNNFGSGTFLPRAPQVPIRGPVASQVGLGTARSFSTGRPIFQNLVDNVPIAVRALYEADLDDLKTGRPKPMRRHLVVASTKKVRRTGGSKLKARPTKIEMKKPAVAKEQSFESADLERYFSAPVAPAVTTYLLIPLAPTPTNRVPLSALDDYLDRAPDIASGNGRFLPLPQVGQTHASHSNHALRVSTLFARLDQANVWSRSGVVCSAYSGPGAGIIRPRRRDQAKTNVSREDLHELEGVCTVLKVEFQGWTEAEVRGVIGESGKGWCSLEEVWHAEEENEKGYLSAAEEEGESLFSGSSLTSPASFASPLPMDTTFDMGTPNIDPAQSFVLPTLDFSSSFLSEANERRAFREAEQNVQPGVDLEYDDPWNEFDSSSSEDGYVSSGSLSPLSSISRSSSFEDVMQTSIPASPSSHGPSSTWSAVEFSSSFYEAASNVEPREVLF</sequence>
<keyword evidence="3" id="KW-1185">Reference proteome</keyword>
<organism evidence="2 3">
    <name type="scientific">Coprinopsis cinerea (strain Okayama-7 / 130 / ATCC MYA-4618 / FGSC 9003)</name>
    <name type="common">Inky cap fungus</name>
    <name type="synonym">Hormographiella aspergillata</name>
    <dbReference type="NCBI Taxonomy" id="240176"/>
    <lineage>
        <taxon>Eukaryota</taxon>
        <taxon>Fungi</taxon>
        <taxon>Dikarya</taxon>
        <taxon>Basidiomycota</taxon>
        <taxon>Agaricomycotina</taxon>
        <taxon>Agaricomycetes</taxon>
        <taxon>Agaricomycetidae</taxon>
        <taxon>Agaricales</taxon>
        <taxon>Agaricineae</taxon>
        <taxon>Psathyrellaceae</taxon>
        <taxon>Coprinopsis</taxon>
    </lineage>
</organism>
<protein>
    <submittedName>
        <fullName evidence="2">Uncharacterized protein</fullName>
    </submittedName>
</protein>
<dbReference type="GeneID" id="6010264"/>
<evidence type="ECO:0000313" key="3">
    <source>
        <dbReference type="Proteomes" id="UP000001861"/>
    </source>
</evidence>
<name>A8NHH9_COPC7</name>
<accession>A8NHH9</accession>